<evidence type="ECO:0000256" key="5">
    <source>
        <dbReference type="ARBA" id="ARBA00022801"/>
    </source>
</evidence>
<gene>
    <name evidence="11" type="ORF">Ae201684_011999</name>
</gene>
<keyword evidence="12" id="KW-1185">Reference proteome</keyword>
<dbReference type="GO" id="GO:0005886">
    <property type="term" value="C:plasma membrane"/>
    <property type="evidence" value="ECO:0007669"/>
    <property type="project" value="TreeGrafter"/>
</dbReference>
<dbReference type="PANTHER" id="PTHR11733:SF167">
    <property type="entry name" value="FI17812P1-RELATED"/>
    <property type="match status" value="1"/>
</dbReference>
<accession>A0A6G0WT20</accession>
<dbReference type="Pfam" id="PF05649">
    <property type="entry name" value="Peptidase_M13_N"/>
    <property type="match status" value="1"/>
</dbReference>
<evidence type="ECO:0000313" key="11">
    <source>
        <dbReference type="EMBL" id="KAF0730577.1"/>
    </source>
</evidence>
<dbReference type="GO" id="GO:0004222">
    <property type="term" value="F:metalloendopeptidase activity"/>
    <property type="evidence" value="ECO:0007669"/>
    <property type="project" value="InterPro"/>
</dbReference>
<evidence type="ECO:0000256" key="7">
    <source>
        <dbReference type="ARBA" id="ARBA00023049"/>
    </source>
</evidence>
<keyword evidence="3" id="KW-0645">Protease</keyword>
<evidence type="ECO:0000259" key="9">
    <source>
        <dbReference type="Pfam" id="PF01431"/>
    </source>
</evidence>
<name>A0A6G0WT20_9STRA</name>
<sequence>MSTQESTSLLPQANSPTERPAWIKYAAIAGVVVVGGVVVVAAWPSAKSVASAVTGQEPLAGHNATPANETKYPAKYANFYKDMFAKMDLTTDPCDDFYQYACGGWLAATELPDTESNLDTSFQVVNKNNDKIMHDILASHPPVIDPFYQSCLSEPNVNDKAIADVTAQLNHIANLSTLDEVVAYAGFLRVNASVNAFFDVSASVDAKNSSVAVLEISQGGLTMPSVEYYANTTKYSAVFEEYIAALSLSIDVFHGVSAATILDFESQLANISLPESQLRDPWATYHKSNISSVVAAYPHVAKYLRGVNSAWLNKPSLTVMVPTPEFFPAQANLLSKTDLKLVKAYLSFQLVNARSPFLGETLRLANHKFQSVLQGLPEKESREVFCLSFVKTLLGEYLGQLYMEKAFSPTMKTQARVLIKQIESAMVDLVNTVDWLRAPTRRVALEKVANMANFVGGPDSFEHIAYNMSSTSFYANIQALNRWTVEKSFGSIGKPVDVTKWDMFAYTADAYNDPSANKMVFPAAFLQKPVYGAADYPAVVNYARIGVVMGHELTHGFDDEGRNFDPHGQLADWWSPQVKETFVHNAKCMADQYSTFPVYGLDGKTLLGHVNGQLTLGENIADNGGLKLSYNAYQQAKKADPSIADIGYDDAKLYFTAFVQGWWCKKATDNYAINWINTNPHSPTQWRARGPLMNSKVFADAFQCPAGSPMNPTKKCVVW</sequence>
<comment type="similarity">
    <text evidence="2">Belongs to the peptidase M13 family.</text>
</comment>
<evidence type="ECO:0000256" key="2">
    <source>
        <dbReference type="ARBA" id="ARBA00007357"/>
    </source>
</evidence>
<evidence type="ECO:0000256" key="8">
    <source>
        <dbReference type="SAM" id="Phobius"/>
    </source>
</evidence>
<keyword evidence="8" id="KW-1133">Transmembrane helix</keyword>
<dbReference type="GO" id="GO:0016485">
    <property type="term" value="P:protein processing"/>
    <property type="evidence" value="ECO:0007669"/>
    <property type="project" value="TreeGrafter"/>
</dbReference>
<evidence type="ECO:0000313" key="12">
    <source>
        <dbReference type="Proteomes" id="UP000481153"/>
    </source>
</evidence>
<keyword evidence="8" id="KW-0812">Transmembrane</keyword>
<dbReference type="InterPro" id="IPR018497">
    <property type="entry name" value="Peptidase_M13_C"/>
</dbReference>
<dbReference type="Proteomes" id="UP000481153">
    <property type="component" value="Unassembled WGS sequence"/>
</dbReference>
<dbReference type="CDD" id="cd08662">
    <property type="entry name" value="M13"/>
    <property type="match status" value="1"/>
</dbReference>
<dbReference type="PROSITE" id="PS51885">
    <property type="entry name" value="NEPRILYSIN"/>
    <property type="match status" value="1"/>
</dbReference>
<dbReference type="InterPro" id="IPR042089">
    <property type="entry name" value="Peptidase_M13_dom_2"/>
</dbReference>
<evidence type="ECO:0008006" key="13">
    <source>
        <dbReference type="Google" id="ProtNLM"/>
    </source>
</evidence>
<comment type="cofactor">
    <cofactor evidence="1">
        <name>Zn(2+)</name>
        <dbReference type="ChEBI" id="CHEBI:29105"/>
    </cofactor>
</comment>
<dbReference type="SUPFAM" id="SSF55486">
    <property type="entry name" value="Metalloproteases ('zincins'), catalytic domain"/>
    <property type="match status" value="1"/>
</dbReference>
<evidence type="ECO:0000259" key="10">
    <source>
        <dbReference type="Pfam" id="PF05649"/>
    </source>
</evidence>
<keyword evidence="4" id="KW-0479">Metal-binding</keyword>
<keyword evidence="7" id="KW-0482">Metalloprotease</keyword>
<dbReference type="Pfam" id="PF01431">
    <property type="entry name" value="Peptidase_M13"/>
    <property type="match status" value="1"/>
</dbReference>
<comment type="caution">
    <text evidence="11">The sequence shown here is derived from an EMBL/GenBank/DDBJ whole genome shotgun (WGS) entry which is preliminary data.</text>
</comment>
<dbReference type="InterPro" id="IPR024079">
    <property type="entry name" value="MetalloPept_cat_dom_sf"/>
</dbReference>
<dbReference type="InterPro" id="IPR000718">
    <property type="entry name" value="Peptidase_M13"/>
</dbReference>
<feature type="domain" description="Peptidase M13 C-terminal" evidence="9">
    <location>
        <begin position="510"/>
        <end position="717"/>
    </location>
</feature>
<dbReference type="EMBL" id="VJMJ01000153">
    <property type="protein sequence ID" value="KAF0730577.1"/>
    <property type="molecule type" value="Genomic_DNA"/>
</dbReference>
<evidence type="ECO:0000256" key="1">
    <source>
        <dbReference type="ARBA" id="ARBA00001947"/>
    </source>
</evidence>
<feature type="transmembrane region" description="Helical" evidence="8">
    <location>
        <begin position="21"/>
        <end position="43"/>
    </location>
</feature>
<evidence type="ECO:0000256" key="3">
    <source>
        <dbReference type="ARBA" id="ARBA00022670"/>
    </source>
</evidence>
<dbReference type="AlphaFoldDB" id="A0A6G0WT20"/>
<dbReference type="Gene3D" id="3.40.390.10">
    <property type="entry name" value="Collagenase (Catalytic Domain)"/>
    <property type="match status" value="1"/>
</dbReference>
<protein>
    <recommendedName>
        <fullName evidence="13">Peptidase M13 C-terminal domain-containing protein</fullName>
    </recommendedName>
</protein>
<dbReference type="PRINTS" id="PR00786">
    <property type="entry name" value="NEPRILYSIN"/>
</dbReference>
<proteinExistence type="inferred from homology"/>
<organism evidence="11 12">
    <name type="scientific">Aphanomyces euteiches</name>
    <dbReference type="NCBI Taxonomy" id="100861"/>
    <lineage>
        <taxon>Eukaryota</taxon>
        <taxon>Sar</taxon>
        <taxon>Stramenopiles</taxon>
        <taxon>Oomycota</taxon>
        <taxon>Saprolegniomycetes</taxon>
        <taxon>Saprolegniales</taxon>
        <taxon>Verrucalvaceae</taxon>
        <taxon>Aphanomyces</taxon>
    </lineage>
</organism>
<evidence type="ECO:0000256" key="6">
    <source>
        <dbReference type="ARBA" id="ARBA00022833"/>
    </source>
</evidence>
<dbReference type="PANTHER" id="PTHR11733">
    <property type="entry name" value="ZINC METALLOPROTEASE FAMILY M13 NEPRILYSIN-RELATED"/>
    <property type="match status" value="1"/>
</dbReference>
<dbReference type="InterPro" id="IPR008753">
    <property type="entry name" value="Peptidase_M13_N"/>
</dbReference>
<dbReference type="VEuPathDB" id="FungiDB:AeMF1_002953"/>
<keyword evidence="5" id="KW-0378">Hydrolase</keyword>
<keyword evidence="6" id="KW-0862">Zinc</keyword>
<keyword evidence="8" id="KW-0472">Membrane</keyword>
<feature type="domain" description="Peptidase M13 N-terminal" evidence="10">
    <location>
        <begin position="93"/>
        <end position="458"/>
    </location>
</feature>
<evidence type="ECO:0000256" key="4">
    <source>
        <dbReference type="ARBA" id="ARBA00022723"/>
    </source>
</evidence>
<dbReference type="Gene3D" id="1.10.1380.10">
    <property type="entry name" value="Neutral endopeptidase , domain2"/>
    <property type="match status" value="1"/>
</dbReference>
<dbReference type="GO" id="GO:0046872">
    <property type="term" value="F:metal ion binding"/>
    <property type="evidence" value="ECO:0007669"/>
    <property type="project" value="UniProtKB-KW"/>
</dbReference>
<reference evidence="11 12" key="1">
    <citation type="submission" date="2019-07" db="EMBL/GenBank/DDBJ databases">
        <title>Genomics analysis of Aphanomyces spp. identifies a new class of oomycete effector associated with host adaptation.</title>
        <authorList>
            <person name="Gaulin E."/>
        </authorList>
    </citation>
    <scope>NUCLEOTIDE SEQUENCE [LARGE SCALE GENOMIC DNA]</scope>
    <source>
        <strain evidence="11 12">ATCC 201684</strain>
    </source>
</reference>